<protein>
    <submittedName>
        <fullName evidence="1">Multiprotein-bridging factor 1 family protein</fullName>
    </submittedName>
</protein>
<comment type="caution">
    <text evidence="1">The sequence shown here is derived from an EMBL/GenBank/DDBJ whole genome shotgun (WGS) entry which is preliminary data.</text>
</comment>
<dbReference type="InterPro" id="IPR010982">
    <property type="entry name" value="Lambda_DNA-bd_dom_sf"/>
</dbReference>
<evidence type="ECO:0000313" key="2">
    <source>
        <dbReference type="Proteomes" id="UP001596496"/>
    </source>
</evidence>
<keyword evidence="2" id="KW-1185">Reference proteome</keyword>
<dbReference type="Proteomes" id="UP001596496">
    <property type="component" value="Unassembled WGS sequence"/>
</dbReference>
<accession>A0ABW2P4W1</accession>
<sequence length="455" mass="50170">MPAPRKSSDRYRSMAHYFGALIRDLRDSYESRVGEPLTMSHLAARTGYSASMIGQIERGETLPESGTRVRTLDNALRAEGQLILLWPVVQRLGNHPINDLAAATNRITRGYRENGPCALIGGDDMERRYLLQLAGLGMLAQSPIFSTGEHIRQLLERSFGGPDGGTEDQWEAICADHMHALVNRPPTEALDGLMVDLALLYQQMSVAPPEQSARLQRIAAWMATMHANLLTRLGVYGEAGRWWRTARQAADASQDVDMQVWVRGTEAVFGLYSPRSLETVLTLARDAQTLAAGRVAAGLFQAVSAEAQTLAVMGRHQEARESVQRLHDLVERSTPDRRFNWTSDQVFFVSSWVHSFEGATEAAREARDSTLAQSPCYQNATNVRLHEAISLSSSGGHNEALQLVTKVLSELDPAYRSRMITHTARRVLDAVPSDQRAALPALPDYRAALSAPTST</sequence>
<name>A0ABW2P4W1_9ACTN</name>
<dbReference type="EMBL" id="JBHTCG010000011">
    <property type="protein sequence ID" value="MFC7384274.1"/>
    <property type="molecule type" value="Genomic_DNA"/>
</dbReference>
<dbReference type="Gene3D" id="1.10.260.40">
    <property type="entry name" value="lambda repressor-like DNA-binding domains"/>
    <property type="match status" value="1"/>
</dbReference>
<gene>
    <name evidence="1" type="ORF">ACFQSB_18835</name>
</gene>
<evidence type="ECO:0000313" key="1">
    <source>
        <dbReference type="EMBL" id="MFC7384274.1"/>
    </source>
</evidence>
<organism evidence="1 2">
    <name type="scientific">Sphaerisporangium rhizosphaerae</name>
    <dbReference type="NCBI Taxonomy" id="2269375"/>
    <lineage>
        <taxon>Bacteria</taxon>
        <taxon>Bacillati</taxon>
        <taxon>Actinomycetota</taxon>
        <taxon>Actinomycetes</taxon>
        <taxon>Streptosporangiales</taxon>
        <taxon>Streptosporangiaceae</taxon>
        <taxon>Sphaerisporangium</taxon>
    </lineage>
</organism>
<reference evidence="2" key="1">
    <citation type="journal article" date="2019" name="Int. J. Syst. Evol. Microbiol.">
        <title>The Global Catalogue of Microorganisms (GCM) 10K type strain sequencing project: providing services to taxonomists for standard genome sequencing and annotation.</title>
        <authorList>
            <consortium name="The Broad Institute Genomics Platform"/>
            <consortium name="The Broad Institute Genome Sequencing Center for Infectious Disease"/>
            <person name="Wu L."/>
            <person name="Ma J."/>
        </authorList>
    </citation>
    <scope>NUCLEOTIDE SEQUENCE [LARGE SCALE GENOMIC DNA]</scope>
    <source>
        <strain evidence="2">CECT 7649</strain>
    </source>
</reference>
<dbReference type="SUPFAM" id="SSF47413">
    <property type="entry name" value="lambda repressor-like DNA-binding domains"/>
    <property type="match status" value="1"/>
</dbReference>
<dbReference type="RefSeq" id="WP_380827995.1">
    <property type="nucleotide sequence ID" value="NZ_JBHTCG010000011.1"/>
</dbReference>
<dbReference type="CDD" id="cd00093">
    <property type="entry name" value="HTH_XRE"/>
    <property type="match status" value="1"/>
</dbReference>
<proteinExistence type="predicted"/>
<dbReference type="InterPro" id="IPR001387">
    <property type="entry name" value="Cro/C1-type_HTH"/>
</dbReference>